<dbReference type="Gramene" id="Aco012875.1.mrna1">
    <property type="protein sequence ID" value="Aco012875.1.mrna1"/>
    <property type="gene ID" value="Aco012875.1.path1"/>
</dbReference>
<protein>
    <submittedName>
        <fullName evidence="5">GATA transcription factor 26-like isoform X1</fullName>
    </submittedName>
</protein>
<keyword evidence="4" id="KW-1185">Reference proteome</keyword>
<evidence type="ECO:0000256" key="1">
    <source>
        <dbReference type="PROSITE-ProRule" id="PRU00094"/>
    </source>
</evidence>
<dbReference type="Gene3D" id="3.30.50.10">
    <property type="entry name" value="Erythroid Transcription Factor GATA-1, subunit A"/>
    <property type="match status" value="1"/>
</dbReference>
<dbReference type="GeneID" id="109707505"/>
<feature type="region of interest" description="Disordered" evidence="2">
    <location>
        <begin position="372"/>
        <end position="392"/>
    </location>
</feature>
<dbReference type="Proteomes" id="UP000515123">
    <property type="component" value="Linkage group 3"/>
</dbReference>
<dbReference type="SUPFAM" id="SSF57716">
    <property type="entry name" value="Glucocorticoid receptor-like (DNA-binding domain)"/>
    <property type="match status" value="1"/>
</dbReference>
<dbReference type="GO" id="GO:0043565">
    <property type="term" value="F:sequence-specific DNA binding"/>
    <property type="evidence" value="ECO:0007669"/>
    <property type="project" value="InterPro"/>
</dbReference>
<dbReference type="GO" id="GO:0006355">
    <property type="term" value="P:regulation of DNA-templated transcription"/>
    <property type="evidence" value="ECO:0007669"/>
    <property type="project" value="InterPro"/>
</dbReference>
<dbReference type="PANTHER" id="PTHR46855:SF1">
    <property type="entry name" value="GATA TRANSCRIPTION FACTOR 26"/>
    <property type="match status" value="1"/>
</dbReference>
<dbReference type="CDD" id="cd00202">
    <property type="entry name" value="ZnF_GATA"/>
    <property type="match status" value="1"/>
</dbReference>
<dbReference type="RefSeq" id="XP_020084395.1">
    <property type="nucleotide sequence ID" value="XM_020228806.1"/>
</dbReference>
<reference evidence="5" key="2">
    <citation type="submission" date="2025-08" db="UniProtKB">
        <authorList>
            <consortium name="RefSeq"/>
        </authorList>
    </citation>
    <scope>IDENTIFICATION</scope>
    <source>
        <tissue evidence="5">Leaf</tissue>
    </source>
</reference>
<sequence>MFFLSENFGRGKERKGNKEMGKQGPCRHCGITSTPLWRNGPPDKPVLCNACGSRWRTKGSLANYTPLHAREGIIDSEELKLTKVKSVSLKPKEPKLPKKKQSYSVVGNEREMPFSDQNFQKKIVEGDTSNRSSSGSAISCSESCAQFRMVDASDLAGSAQSNVWDSIVPSKKRTYVTRAKPAIEKLTKDLYSIMHQQPSSAFSVSSEEDLLYSSESPMGSFEMGYGSVLIKHLSSKSPEEESEASSFPVDNRSTAGEISMRPPSYNVHNNNDGEEIKGTSISDAAADGKYKKCTEKAAQDDAERHKLQNEKTAILGDPYSPLTSIVLEEKNCAGTGGKNVLSAPKFSASSNLATHKRPRDCENQACSEIKCSTRSPKRSHQSGSTNLPSDCSSDPNCIVAASKLIDDAADFLESHGACFSPRSIFSSPLSDRSSILVDDLLVDFPSNTSYPEAQLLYPSLEKKPVSESSQPETGVTNREGSDSIDRSSSFRSMLSRLL</sequence>
<evidence type="ECO:0000259" key="3">
    <source>
        <dbReference type="PROSITE" id="PS50114"/>
    </source>
</evidence>
<proteinExistence type="predicted"/>
<feature type="compositionally biased region" description="Polar residues" evidence="2">
    <location>
        <begin position="466"/>
        <end position="478"/>
    </location>
</feature>
<dbReference type="Pfam" id="PF00320">
    <property type="entry name" value="GATA"/>
    <property type="match status" value="1"/>
</dbReference>
<feature type="domain" description="GATA-type" evidence="3">
    <location>
        <begin position="26"/>
        <end position="59"/>
    </location>
</feature>
<feature type="compositionally biased region" description="Polar residues" evidence="2">
    <location>
        <begin position="381"/>
        <end position="392"/>
    </location>
</feature>
<accession>A0A6P5ET77</accession>
<dbReference type="OrthoDB" id="515401at2759"/>
<dbReference type="InterPro" id="IPR000679">
    <property type="entry name" value="Znf_GATA"/>
</dbReference>
<dbReference type="AlphaFoldDB" id="A0A6P5ET77"/>
<keyword evidence="1" id="KW-0479">Metal-binding</keyword>
<keyword evidence="1" id="KW-0862">Zinc</keyword>
<dbReference type="PANTHER" id="PTHR46855">
    <property type="entry name" value="OSJNBB0038F03.10 PROTEIN"/>
    <property type="match status" value="1"/>
</dbReference>
<dbReference type="InterPro" id="IPR013088">
    <property type="entry name" value="Znf_NHR/GATA"/>
</dbReference>
<gene>
    <name evidence="5" type="primary">LOC109707505</name>
</gene>
<keyword evidence="1" id="KW-0863">Zinc-finger</keyword>
<evidence type="ECO:0000313" key="4">
    <source>
        <dbReference type="Proteomes" id="UP000515123"/>
    </source>
</evidence>
<reference evidence="4" key="1">
    <citation type="journal article" date="2015" name="Nat. Genet.">
        <title>The pineapple genome and the evolution of CAM photosynthesis.</title>
        <authorList>
            <person name="Ming R."/>
            <person name="VanBuren R."/>
            <person name="Wai C.M."/>
            <person name="Tang H."/>
            <person name="Schatz M.C."/>
            <person name="Bowers J.E."/>
            <person name="Lyons E."/>
            <person name="Wang M.L."/>
            <person name="Chen J."/>
            <person name="Biggers E."/>
            <person name="Zhang J."/>
            <person name="Huang L."/>
            <person name="Zhang L."/>
            <person name="Miao W."/>
            <person name="Zhang J."/>
            <person name="Ye Z."/>
            <person name="Miao C."/>
            <person name="Lin Z."/>
            <person name="Wang H."/>
            <person name="Zhou H."/>
            <person name="Yim W.C."/>
            <person name="Priest H.D."/>
            <person name="Zheng C."/>
            <person name="Woodhouse M."/>
            <person name="Edger P.P."/>
            <person name="Guyot R."/>
            <person name="Guo H.B."/>
            <person name="Guo H."/>
            <person name="Zheng G."/>
            <person name="Singh R."/>
            <person name="Sharma A."/>
            <person name="Min X."/>
            <person name="Zheng Y."/>
            <person name="Lee H."/>
            <person name="Gurtowski J."/>
            <person name="Sedlazeck F.J."/>
            <person name="Harkess A."/>
            <person name="McKain M.R."/>
            <person name="Liao Z."/>
            <person name="Fang J."/>
            <person name="Liu J."/>
            <person name="Zhang X."/>
            <person name="Zhang Q."/>
            <person name="Hu W."/>
            <person name="Qin Y."/>
            <person name="Wang K."/>
            <person name="Chen L.Y."/>
            <person name="Shirley N."/>
            <person name="Lin Y.R."/>
            <person name="Liu L.Y."/>
            <person name="Hernandez A.G."/>
            <person name="Wright C.L."/>
            <person name="Bulone V."/>
            <person name="Tuskan G.A."/>
            <person name="Heath K."/>
            <person name="Zee F."/>
            <person name="Moore P.H."/>
            <person name="Sunkar R."/>
            <person name="Leebens-Mack J.H."/>
            <person name="Mockler T."/>
            <person name="Bennetzen J.L."/>
            <person name="Freeling M."/>
            <person name="Sankoff D."/>
            <person name="Paterson A.H."/>
            <person name="Zhu X."/>
            <person name="Yang X."/>
            <person name="Smith J.A."/>
            <person name="Cushman J.C."/>
            <person name="Paull R.E."/>
            <person name="Yu Q."/>
        </authorList>
    </citation>
    <scope>NUCLEOTIDE SEQUENCE [LARGE SCALE GENOMIC DNA]</scope>
    <source>
        <strain evidence="4">cv. F153</strain>
    </source>
</reference>
<dbReference type="InterPro" id="IPR044589">
    <property type="entry name" value="GATA26/27"/>
</dbReference>
<dbReference type="SMART" id="SM00401">
    <property type="entry name" value="ZnF_GATA"/>
    <property type="match status" value="1"/>
</dbReference>
<feature type="region of interest" description="Disordered" evidence="2">
    <location>
        <begin position="458"/>
        <end position="498"/>
    </location>
</feature>
<evidence type="ECO:0000313" key="5">
    <source>
        <dbReference type="RefSeq" id="XP_020084395.1"/>
    </source>
</evidence>
<feature type="region of interest" description="Disordered" evidence="2">
    <location>
        <begin position="236"/>
        <end position="278"/>
    </location>
</feature>
<feature type="compositionally biased region" description="Basic and acidic residues" evidence="2">
    <location>
        <begin position="9"/>
        <end position="21"/>
    </location>
</feature>
<organism evidence="4 5">
    <name type="scientific">Ananas comosus</name>
    <name type="common">Pineapple</name>
    <name type="synonym">Ananas ananas</name>
    <dbReference type="NCBI Taxonomy" id="4615"/>
    <lineage>
        <taxon>Eukaryota</taxon>
        <taxon>Viridiplantae</taxon>
        <taxon>Streptophyta</taxon>
        <taxon>Embryophyta</taxon>
        <taxon>Tracheophyta</taxon>
        <taxon>Spermatophyta</taxon>
        <taxon>Magnoliopsida</taxon>
        <taxon>Liliopsida</taxon>
        <taxon>Poales</taxon>
        <taxon>Bromeliaceae</taxon>
        <taxon>Bromelioideae</taxon>
        <taxon>Ananas</taxon>
    </lineage>
</organism>
<name>A0A6P5ET77_ANACO</name>
<evidence type="ECO:0000256" key="2">
    <source>
        <dbReference type="SAM" id="MobiDB-lite"/>
    </source>
</evidence>
<feature type="compositionally biased region" description="Low complexity" evidence="2">
    <location>
        <begin position="486"/>
        <end position="498"/>
    </location>
</feature>
<feature type="region of interest" description="Disordered" evidence="2">
    <location>
        <begin position="1"/>
        <end position="25"/>
    </location>
</feature>
<dbReference type="GO" id="GO:0008270">
    <property type="term" value="F:zinc ion binding"/>
    <property type="evidence" value="ECO:0007669"/>
    <property type="project" value="UniProtKB-KW"/>
</dbReference>
<dbReference type="PROSITE" id="PS50114">
    <property type="entry name" value="GATA_ZN_FINGER_2"/>
    <property type="match status" value="1"/>
</dbReference>